<dbReference type="AlphaFoldDB" id="A0A0D2E2E1"/>
<evidence type="ECO:0000256" key="1">
    <source>
        <dbReference type="SAM" id="Coils"/>
    </source>
</evidence>
<dbReference type="Gene3D" id="1.20.5.170">
    <property type="match status" value="1"/>
</dbReference>
<dbReference type="EMBL" id="KN846958">
    <property type="protein sequence ID" value="KIW68467.1"/>
    <property type="molecule type" value="Genomic_DNA"/>
</dbReference>
<feature type="domain" description="BZIP" evidence="3">
    <location>
        <begin position="106"/>
        <end position="121"/>
    </location>
</feature>
<reference evidence="4 5" key="1">
    <citation type="submission" date="2015-01" db="EMBL/GenBank/DDBJ databases">
        <title>The Genome Sequence of Capronia semiimmersa CBS27337.</title>
        <authorList>
            <consortium name="The Broad Institute Genomics Platform"/>
            <person name="Cuomo C."/>
            <person name="de Hoog S."/>
            <person name="Gorbushina A."/>
            <person name="Stielow B."/>
            <person name="Teixiera M."/>
            <person name="Abouelleil A."/>
            <person name="Chapman S.B."/>
            <person name="Priest M."/>
            <person name="Young S.K."/>
            <person name="Wortman J."/>
            <person name="Nusbaum C."/>
            <person name="Birren B."/>
        </authorList>
    </citation>
    <scope>NUCLEOTIDE SEQUENCE [LARGE SCALE GENOMIC DNA]</scope>
    <source>
        <strain evidence="4 5">CBS 27337</strain>
    </source>
</reference>
<protein>
    <recommendedName>
        <fullName evidence="3">BZIP domain-containing protein</fullName>
    </recommendedName>
</protein>
<dbReference type="InterPro" id="IPR004827">
    <property type="entry name" value="bZIP"/>
</dbReference>
<accession>A0A0D2E2E1</accession>
<evidence type="ECO:0000313" key="4">
    <source>
        <dbReference type="EMBL" id="KIW68467.1"/>
    </source>
</evidence>
<proteinExistence type="predicted"/>
<feature type="region of interest" description="Disordered" evidence="2">
    <location>
        <begin position="70"/>
        <end position="110"/>
    </location>
</feature>
<gene>
    <name evidence="4" type="ORF">PV04_04409</name>
</gene>
<dbReference type="GO" id="GO:0003700">
    <property type="term" value="F:DNA-binding transcription factor activity"/>
    <property type="evidence" value="ECO:0007669"/>
    <property type="project" value="InterPro"/>
</dbReference>
<dbReference type="HOGENOM" id="CLU_1704273_0_0_1"/>
<organism evidence="4 5">
    <name type="scientific">Phialophora macrospora</name>
    <dbReference type="NCBI Taxonomy" id="1851006"/>
    <lineage>
        <taxon>Eukaryota</taxon>
        <taxon>Fungi</taxon>
        <taxon>Dikarya</taxon>
        <taxon>Ascomycota</taxon>
        <taxon>Pezizomycotina</taxon>
        <taxon>Eurotiomycetes</taxon>
        <taxon>Chaetothyriomycetidae</taxon>
        <taxon>Chaetothyriales</taxon>
        <taxon>Herpotrichiellaceae</taxon>
        <taxon>Phialophora</taxon>
    </lineage>
</organism>
<keyword evidence="5" id="KW-1185">Reference proteome</keyword>
<evidence type="ECO:0000256" key="2">
    <source>
        <dbReference type="SAM" id="MobiDB-lite"/>
    </source>
</evidence>
<dbReference type="Proteomes" id="UP000054266">
    <property type="component" value="Unassembled WGS sequence"/>
</dbReference>
<evidence type="ECO:0000259" key="3">
    <source>
        <dbReference type="PROSITE" id="PS00036"/>
    </source>
</evidence>
<feature type="compositionally biased region" description="Polar residues" evidence="2">
    <location>
        <begin position="78"/>
        <end position="88"/>
    </location>
</feature>
<keyword evidence="1" id="KW-0175">Coiled coil</keyword>
<evidence type="ECO:0000313" key="5">
    <source>
        <dbReference type="Proteomes" id="UP000054266"/>
    </source>
</evidence>
<dbReference type="PROSITE" id="PS00036">
    <property type="entry name" value="BZIP_BASIC"/>
    <property type="match status" value="1"/>
</dbReference>
<feature type="coiled-coil region" evidence="1">
    <location>
        <begin position="119"/>
        <end position="178"/>
    </location>
</feature>
<sequence>MSACSSVQGDMSPDMIWSSKMQTQTPEFFQPPLDVTYFEPSQTLLGMPPSPNRQPCLDQVDPAFCSLSRISDVDERTGPTTSSSSNSEGPFATFEPISTIASRNERRKAQNRAAQRAFRVRQQQALAEANLKMRSLQEDLDEAIRRKNHFERLFRSLSQEHERLLEKFQELLRSVESKPSRP</sequence>
<dbReference type="CDD" id="cd14688">
    <property type="entry name" value="bZIP_YAP"/>
    <property type="match status" value="1"/>
</dbReference>
<name>A0A0D2E2E1_9EURO</name>